<feature type="region of interest" description="Disordered" evidence="1">
    <location>
        <begin position="29"/>
        <end position="85"/>
    </location>
</feature>
<evidence type="ECO:0000313" key="3">
    <source>
        <dbReference type="Proteomes" id="UP000242875"/>
    </source>
</evidence>
<feature type="compositionally biased region" description="Polar residues" evidence="1">
    <location>
        <begin position="37"/>
        <end position="60"/>
    </location>
</feature>
<keyword evidence="3" id="KW-1185">Reference proteome</keyword>
<reference evidence="2 3" key="1">
    <citation type="journal article" date="2017" name="Mycologia">
        <title>Bifiguratus adelaidae, gen. et sp. nov., a new member of Mucoromycotina in endophytic and soil-dwelling habitats.</title>
        <authorList>
            <person name="Torres-Cruz T.J."/>
            <person name="Billingsley Tobias T.L."/>
            <person name="Almatruk M."/>
            <person name="Hesse C."/>
            <person name="Kuske C.R."/>
            <person name="Desiro A."/>
            <person name="Benucci G.M."/>
            <person name="Bonito G."/>
            <person name="Stajich J.E."/>
            <person name="Dunlap C."/>
            <person name="Arnold A.E."/>
            <person name="Porras-Alfaro A."/>
        </authorList>
    </citation>
    <scope>NUCLEOTIDE SEQUENCE [LARGE SCALE GENOMIC DNA]</scope>
    <source>
        <strain evidence="2 3">AZ0501</strain>
    </source>
</reference>
<organism evidence="2 3">
    <name type="scientific">Bifiguratus adelaidae</name>
    <dbReference type="NCBI Taxonomy" id="1938954"/>
    <lineage>
        <taxon>Eukaryota</taxon>
        <taxon>Fungi</taxon>
        <taxon>Fungi incertae sedis</taxon>
        <taxon>Mucoromycota</taxon>
        <taxon>Mucoromycotina</taxon>
        <taxon>Endogonomycetes</taxon>
        <taxon>Endogonales</taxon>
        <taxon>Endogonales incertae sedis</taxon>
        <taxon>Bifiguratus</taxon>
    </lineage>
</organism>
<sequence>MLRRSSISQSSPPTHVDSIIDRFRNSLSFSSSKPHSLNNTSTSELSKSFFRRQSSASVPNSRTSSRASSISSTRSLTSIPSSKSVRFTAREPEIYSTYSSAEYDRGAWSSVDGSGNTLDGVGWCKGLTVLDCKPDGFEELEDIDSFWDGKQM</sequence>
<evidence type="ECO:0000256" key="1">
    <source>
        <dbReference type="SAM" id="MobiDB-lite"/>
    </source>
</evidence>
<evidence type="ECO:0000313" key="2">
    <source>
        <dbReference type="EMBL" id="OZJ01835.1"/>
    </source>
</evidence>
<gene>
    <name evidence="2" type="ORF">BZG36_04793</name>
</gene>
<dbReference type="AlphaFoldDB" id="A0A261XTY8"/>
<dbReference type="EMBL" id="MVBO01000231">
    <property type="protein sequence ID" value="OZJ01835.1"/>
    <property type="molecule type" value="Genomic_DNA"/>
</dbReference>
<name>A0A261XTY8_9FUNG</name>
<dbReference type="Proteomes" id="UP000242875">
    <property type="component" value="Unassembled WGS sequence"/>
</dbReference>
<accession>A0A261XTY8</accession>
<proteinExistence type="predicted"/>
<comment type="caution">
    <text evidence="2">The sequence shown here is derived from an EMBL/GenBank/DDBJ whole genome shotgun (WGS) entry which is preliminary data.</text>
</comment>
<feature type="compositionally biased region" description="Low complexity" evidence="1">
    <location>
        <begin position="61"/>
        <end position="84"/>
    </location>
</feature>
<protein>
    <submittedName>
        <fullName evidence="2">Uncharacterized protein</fullName>
    </submittedName>
</protein>